<evidence type="ECO:0000256" key="1">
    <source>
        <dbReference type="SAM" id="MobiDB-lite"/>
    </source>
</evidence>
<protein>
    <submittedName>
        <fullName evidence="2">Uncharacterized protein</fullName>
    </submittedName>
</protein>
<feature type="region of interest" description="Disordered" evidence="1">
    <location>
        <begin position="1"/>
        <end position="49"/>
    </location>
</feature>
<dbReference type="EMBL" id="LAZP02000086">
    <property type="protein sequence ID" value="PFH61166.1"/>
    <property type="molecule type" value="Genomic_DNA"/>
</dbReference>
<organism evidence="2 3">
    <name type="scientific">Ophiocordyceps unilateralis</name>
    <name type="common">Zombie-ant fungus</name>
    <name type="synonym">Torrubia unilateralis</name>
    <dbReference type="NCBI Taxonomy" id="268505"/>
    <lineage>
        <taxon>Eukaryota</taxon>
        <taxon>Fungi</taxon>
        <taxon>Dikarya</taxon>
        <taxon>Ascomycota</taxon>
        <taxon>Pezizomycotina</taxon>
        <taxon>Sordariomycetes</taxon>
        <taxon>Hypocreomycetidae</taxon>
        <taxon>Hypocreales</taxon>
        <taxon>Ophiocordycipitaceae</taxon>
        <taxon>Ophiocordyceps</taxon>
    </lineage>
</organism>
<dbReference type="AlphaFoldDB" id="A0A2A9PK16"/>
<gene>
    <name evidence="2" type="ORF">XA68_18049</name>
</gene>
<reference evidence="2 3" key="2">
    <citation type="journal article" date="2017" name="Sci. Rep.">
        <title>Ant-infecting Ophiocordyceps genomes reveal a high diversity of potential behavioral manipulation genes and a possible major role for enterotoxins.</title>
        <authorList>
            <person name="de Bekker C."/>
            <person name="Ohm R.A."/>
            <person name="Evans H.C."/>
            <person name="Brachmann A."/>
            <person name="Hughes D.P."/>
        </authorList>
    </citation>
    <scope>NUCLEOTIDE SEQUENCE [LARGE SCALE GENOMIC DNA]</scope>
    <source>
        <strain evidence="2 3">SC16a</strain>
    </source>
</reference>
<reference evidence="2 3" key="1">
    <citation type="journal article" date="2015" name="BMC Genomics">
        <title>Gene expression during zombie ant biting behavior reflects the complexity underlying fungal parasitic behavioral manipulation.</title>
        <authorList>
            <person name="de Bekker C."/>
            <person name="Ohm R.A."/>
            <person name="Loreto R.G."/>
            <person name="Sebastian A."/>
            <person name="Albert I."/>
            <person name="Merrow M."/>
            <person name="Brachmann A."/>
            <person name="Hughes D.P."/>
        </authorList>
    </citation>
    <scope>NUCLEOTIDE SEQUENCE [LARGE SCALE GENOMIC DNA]</scope>
    <source>
        <strain evidence="2 3">SC16a</strain>
    </source>
</reference>
<accession>A0A2A9PK16</accession>
<sequence length="92" mass="9865">MLRRSLRSPVRILPLRPGPAPQRRSFADSLGGPGGQQPPPSKPNGIDALRRNWMPIGGAALALVAAYAYFRSPEPPVESRIKTQGSKPLGGR</sequence>
<name>A0A2A9PK16_OPHUN</name>
<keyword evidence="3" id="KW-1185">Reference proteome</keyword>
<comment type="caution">
    <text evidence="2">The sequence shown here is derived from an EMBL/GenBank/DDBJ whole genome shotgun (WGS) entry which is preliminary data.</text>
</comment>
<dbReference type="Proteomes" id="UP000037136">
    <property type="component" value="Unassembled WGS sequence"/>
</dbReference>
<proteinExistence type="predicted"/>
<evidence type="ECO:0000313" key="3">
    <source>
        <dbReference type="Proteomes" id="UP000037136"/>
    </source>
</evidence>
<evidence type="ECO:0000313" key="2">
    <source>
        <dbReference type="EMBL" id="PFH61166.1"/>
    </source>
</evidence>